<comment type="caution">
    <text evidence="2">The sequence shown here is derived from an EMBL/GenBank/DDBJ whole genome shotgun (WGS) entry which is preliminary data.</text>
</comment>
<organism evidence="2 3">
    <name type="scientific">Rhypophila decipiens</name>
    <dbReference type="NCBI Taxonomy" id="261697"/>
    <lineage>
        <taxon>Eukaryota</taxon>
        <taxon>Fungi</taxon>
        <taxon>Dikarya</taxon>
        <taxon>Ascomycota</taxon>
        <taxon>Pezizomycotina</taxon>
        <taxon>Sordariomycetes</taxon>
        <taxon>Sordariomycetidae</taxon>
        <taxon>Sordariales</taxon>
        <taxon>Naviculisporaceae</taxon>
        <taxon>Rhypophila</taxon>
    </lineage>
</organism>
<feature type="compositionally biased region" description="Polar residues" evidence="1">
    <location>
        <begin position="673"/>
        <end position="682"/>
    </location>
</feature>
<feature type="region of interest" description="Disordered" evidence="1">
    <location>
        <begin position="516"/>
        <end position="582"/>
    </location>
</feature>
<feature type="compositionally biased region" description="Low complexity" evidence="1">
    <location>
        <begin position="120"/>
        <end position="131"/>
    </location>
</feature>
<reference evidence="2" key="2">
    <citation type="submission" date="2023-05" db="EMBL/GenBank/DDBJ databases">
        <authorList>
            <consortium name="Lawrence Berkeley National Laboratory"/>
            <person name="Steindorff A."/>
            <person name="Hensen N."/>
            <person name="Bonometti L."/>
            <person name="Westerberg I."/>
            <person name="Brannstrom I.O."/>
            <person name="Guillou S."/>
            <person name="Cros-Aarteil S."/>
            <person name="Calhoun S."/>
            <person name="Haridas S."/>
            <person name="Kuo A."/>
            <person name="Mondo S."/>
            <person name="Pangilinan J."/>
            <person name="Riley R."/>
            <person name="Labutti K."/>
            <person name="Andreopoulos B."/>
            <person name="Lipzen A."/>
            <person name="Chen C."/>
            <person name="Yanf M."/>
            <person name="Daum C."/>
            <person name="Ng V."/>
            <person name="Clum A."/>
            <person name="Ohm R."/>
            <person name="Martin F."/>
            <person name="Silar P."/>
            <person name="Natvig D."/>
            <person name="Lalanne C."/>
            <person name="Gautier V."/>
            <person name="Ament-Velasquez S.L."/>
            <person name="Kruys A."/>
            <person name="Hutchinson M.I."/>
            <person name="Powell A.J."/>
            <person name="Barry K."/>
            <person name="Miller A.N."/>
            <person name="Grigoriev I.V."/>
            <person name="Debuchy R."/>
            <person name="Gladieux P."/>
            <person name="Thoren M.H."/>
            <person name="Johannesson H."/>
        </authorList>
    </citation>
    <scope>NUCLEOTIDE SEQUENCE</scope>
    <source>
        <strain evidence="2">PSN293</strain>
    </source>
</reference>
<evidence type="ECO:0000313" key="3">
    <source>
        <dbReference type="Proteomes" id="UP001301769"/>
    </source>
</evidence>
<feature type="region of interest" description="Disordered" evidence="1">
    <location>
        <begin position="673"/>
        <end position="769"/>
    </location>
</feature>
<feature type="compositionally biased region" description="Basic and acidic residues" evidence="1">
    <location>
        <begin position="714"/>
        <end position="730"/>
    </location>
</feature>
<evidence type="ECO:0000256" key="1">
    <source>
        <dbReference type="SAM" id="MobiDB-lite"/>
    </source>
</evidence>
<sequence length="799" mass="87257">MNPIVQRFEPTVFSYDEYRNSKEGRYSGANALEKRKPASTASLRQPSIEYATMERTSSVPNLEPRRRITANIGKYSTSDSFREQPKASSLRQPEAEYTLRNERQQGNPVAALAGSKNEISQSQGASRSGSGKTPNATKDYLSSAIDREVKFPTLKPPRPVSPPPASASNSREKGIARPDAPAPLNHHDSHLKRGRMAPPHISNTEDCVEWCRNTAESVLKPIWSKIDFACPNSYLPRYKNEWRHEIFNVIHDSIYCHTRRLPQEFEVDDEKKLRCLSLSSSINVDIKSVIGQTVPETYVWKEDTEGRCDFLIIIHKVAIEAYKTLPCGIRYSDATSAHRPSVHSGRGERCENKKAVVVAKNDLAKDPEMAQISKSQKPGPTPLDHNGEKSRSDCPSTAVITSSAKQASSFRDRKASHNASSRGKLEPAAPAAAPPLGRASAVNQSDVGDRPSASPRLELVRDKPNWRQRAAADVAAWCEKEGAKVAAVKQVPPIVDNQDASSPQLAATTPIQSMNLRGRKSESHQAAEARSMVSGRSSDKVEFQSSEAVSGPIGSINKTANREEEGVKDEGGSGSNWEEPIHDDEKFLRAPVKEIEVSGSSMDAAEVPKIVDKITTGIPQASVHIVKRRFKLSLPDSVTMGTASKLVKLIPKASVTGTWGNPLLRLPLPVKTVESSTVQPTAVDTIDTKAHPDMHKSKNTNKDPAINSGSAKTKSTESDNDKCKRTKEEPVPNSDPAAEIPTEVDNTKSKTSNHATNSTKDAADGDVDIDEYVMVEDDVPGGSSYIEDDWLVVSGDDVF</sequence>
<dbReference type="AlphaFoldDB" id="A0AAN6YFZ1"/>
<gene>
    <name evidence="2" type="ORF">QBC37DRAFT_395602</name>
</gene>
<protein>
    <submittedName>
        <fullName evidence="2">Uncharacterized protein</fullName>
    </submittedName>
</protein>
<evidence type="ECO:0000313" key="2">
    <source>
        <dbReference type="EMBL" id="KAK4218614.1"/>
    </source>
</evidence>
<feature type="compositionally biased region" description="Polar residues" evidence="1">
    <location>
        <begin position="393"/>
        <end position="409"/>
    </location>
</feature>
<reference evidence="2" key="1">
    <citation type="journal article" date="2023" name="Mol. Phylogenet. Evol.">
        <title>Genome-scale phylogeny and comparative genomics of the fungal order Sordariales.</title>
        <authorList>
            <person name="Hensen N."/>
            <person name="Bonometti L."/>
            <person name="Westerberg I."/>
            <person name="Brannstrom I.O."/>
            <person name="Guillou S."/>
            <person name="Cros-Aarteil S."/>
            <person name="Calhoun S."/>
            <person name="Haridas S."/>
            <person name="Kuo A."/>
            <person name="Mondo S."/>
            <person name="Pangilinan J."/>
            <person name="Riley R."/>
            <person name="LaButti K."/>
            <person name="Andreopoulos B."/>
            <person name="Lipzen A."/>
            <person name="Chen C."/>
            <person name="Yan M."/>
            <person name="Daum C."/>
            <person name="Ng V."/>
            <person name="Clum A."/>
            <person name="Steindorff A."/>
            <person name="Ohm R.A."/>
            <person name="Martin F."/>
            <person name="Silar P."/>
            <person name="Natvig D.O."/>
            <person name="Lalanne C."/>
            <person name="Gautier V."/>
            <person name="Ament-Velasquez S.L."/>
            <person name="Kruys A."/>
            <person name="Hutchinson M.I."/>
            <person name="Powell A.J."/>
            <person name="Barry K."/>
            <person name="Miller A.N."/>
            <person name="Grigoriev I.V."/>
            <person name="Debuchy R."/>
            <person name="Gladieux P."/>
            <person name="Hiltunen Thoren M."/>
            <person name="Johannesson H."/>
        </authorList>
    </citation>
    <scope>NUCLEOTIDE SEQUENCE</scope>
    <source>
        <strain evidence="2">PSN293</strain>
    </source>
</reference>
<accession>A0AAN6YFZ1</accession>
<feature type="region of interest" description="Disordered" evidence="1">
    <location>
        <begin position="54"/>
        <end position="138"/>
    </location>
</feature>
<dbReference type="EMBL" id="MU858052">
    <property type="protein sequence ID" value="KAK4218614.1"/>
    <property type="molecule type" value="Genomic_DNA"/>
</dbReference>
<keyword evidence="3" id="KW-1185">Reference proteome</keyword>
<dbReference type="Proteomes" id="UP001301769">
    <property type="component" value="Unassembled WGS sequence"/>
</dbReference>
<feature type="compositionally biased region" description="Polar residues" evidence="1">
    <location>
        <begin position="749"/>
        <end position="760"/>
    </location>
</feature>
<feature type="compositionally biased region" description="Basic and acidic residues" evidence="1">
    <location>
        <begin position="560"/>
        <end position="571"/>
    </location>
</feature>
<name>A0AAN6YFZ1_9PEZI</name>
<feature type="compositionally biased region" description="Basic and acidic residues" evidence="1">
    <location>
        <begin position="686"/>
        <end position="696"/>
    </location>
</feature>
<feature type="region of interest" description="Disordered" evidence="1">
    <location>
        <begin position="150"/>
        <end position="198"/>
    </location>
</feature>
<proteinExistence type="predicted"/>
<feature type="region of interest" description="Disordered" evidence="1">
    <location>
        <begin position="362"/>
        <end position="458"/>
    </location>
</feature>
<feature type="compositionally biased region" description="Basic and acidic residues" evidence="1">
    <location>
        <begin position="93"/>
        <end position="103"/>
    </location>
</feature>
<feature type="compositionally biased region" description="Pro residues" evidence="1">
    <location>
        <begin position="154"/>
        <end position="165"/>
    </location>
</feature>